<comment type="caution">
    <text evidence="2">The sequence shown here is derived from an EMBL/GenBank/DDBJ whole genome shotgun (WGS) entry which is preliminary data.</text>
</comment>
<keyword evidence="1" id="KW-0472">Membrane</keyword>
<keyword evidence="1" id="KW-1133">Transmembrane helix</keyword>
<reference evidence="2 3" key="1">
    <citation type="submission" date="2012-12" db="EMBL/GenBank/DDBJ databases">
        <title>Novel taxa of Listeriaceae from agricultural environments in the United States.</title>
        <authorList>
            <person name="den Bakker H.C."/>
            <person name="Allred A."/>
            <person name="Warchocki S."/>
            <person name="Wright E.M."/>
            <person name="Burrell A."/>
            <person name="Nightingale K.K."/>
            <person name="Kephart D."/>
            <person name="Wiedmann M."/>
        </authorList>
    </citation>
    <scope>NUCLEOTIDE SEQUENCE [LARGE SCALE GENOMIC DNA]</scope>
    <source>
        <strain evidence="2 3">FSL F6-1037</strain>
    </source>
</reference>
<dbReference type="EMBL" id="AODH01000028">
    <property type="protein sequence ID" value="EUJ39362.1"/>
    <property type="molecule type" value="Genomic_DNA"/>
</dbReference>
<organism evidence="2 3">
    <name type="scientific">Brochothrix campestris FSL F6-1037</name>
    <dbReference type="NCBI Taxonomy" id="1265861"/>
    <lineage>
        <taxon>Bacteria</taxon>
        <taxon>Bacillati</taxon>
        <taxon>Bacillota</taxon>
        <taxon>Bacilli</taxon>
        <taxon>Bacillales</taxon>
        <taxon>Listeriaceae</taxon>
        <taxon>Brochothrix</taxon>
    </lineage>
</organism>
<dbReference type="RefSeq" id="WP_035314694.1">
    <property type="nucleotide sequence ID" value="NZ_AODH01000028.1"/>
</dbReference>
<evidence type="ECO:0000256" key="1">
    <source>
        <dbReference type="SAM" id="Phobius"/>
    </source>
</evidence>
<gene>
    <name evidence="2" type="ORF">BCAMP_07465</name>
</gene>
<evidence type="ECO:0000313" key="2">
    <source>
        <dbReference type="EMBL" id="EUJ39362.1"/>
    </source>
</evidence>
<proteinExistence type="predicted"/>
<feature type="transmembrane region" description="Helical" evidence="1">
    <location>
        <begin position="32"/>
        <end position="49"/>
    </location>
</feature>
<name>W7CQM5_9LIST</name>
<keyword evidence="1" id="KW-0812">Transmembrane</keyword>
<keyword evidence="3" id="KW-1185">Reference proteome</keyword>
<feature type="transmembrane region" description="Helical" evidence="1">
    <location>
        <begin position="61"/>
        <end position="78"/>
    </location>
</feature>
<dbReference type="AlphaFoldDB" id="W7CQM5"/>
<dbReference type="Proteomes" id="UP000019243">
    <property type="component" value="Unassembled WGS sequence"/>
</dbReference>
<accession>W7CQM5</accession>
<evidence type="ECO:0000313" key="3">
    <source>
        <dbReference type="Proteomes" id="UP000019243"/>
    </source>
</evidence>
<protein>
    <submittedName>
        <fullName evidence="2">Uncharacterized protein</fullName>
    </submittedName>
</protein>
<feature type="transmembrane region" description="Helical" evidence="1">
    <location>
        <begin position="7"/>
        <end position="26"/>
    </location>
</feature>
<sequence>MDNKMFPYTALLASALIYISMIVSFLNEKRGLGFPVWIQIFLLVAFIAAIMDSYERKNKPFMVLFALSFSLIVMSIFMH</sequence>